<dbReference type="Gene3D" id="3.40.190.10">
    <property type="entry name" value="Periplasmic binding protein-like II"/>
    <property type="match status" value="2"/>
</dbReference>
<keyword evidence="2" id="KW-1185">Reference proteome</keyword>
<reference evidence="1" key="1">
    <citation type="submission" date="2022-08" db="EMBL/GenBank/DDBJ databases">
        <authorList>
            <person name="Li F."/>
        </authorList>
    </citation>
    <scope>NUCLEOTIDE SEQUENCE</scope>
    <source>
        <strain evidence="1">MQZ15Z-1</strain>
    </source>
</reference>
<gene>
    <name evidence="1" type="ORF">NVS89_19390</name>
</gene>
<sequence>MTKKLELTLACGDYEIIRPLKEGVVRPDGIELNILTGADSATRHWRFLRNGEYDVAECSASSYIAARDRDMPFRALPVFPHRRFRHGFIFTNTSKGITKPTDLIGKKVGVKFYLVTATLWLRGILEHEYGVPHQSIEWFAELDEDISFTPPPGVKLTRLPDDKSVEAMLAEGELDAVLHPDIIDPIVQRDPRVGRLFPDYKAEEQVYFERTGIFPIMHVLGLKQELVEKYPWVVPNLYQAFDEAKNIAMKRMRNPRLVPLAWYQEAWDEQERLLGPDPWEYGLSDANRHNFETLVGYSYEQGLIGRRIPLDELFLPVSQGRKRGKFRT</sequence>
<proteinExistence type="predicted"/>
<comment type="caution">
    <text evidence="1">The sequence shown here is derived from an EMBL/GenBank/DDBJ whole genome shotgun (WGS) entry which is preliminary data.</text>
</comment>
<dbReference type="SUPFAM" id="SSF53850">
    <property type="entry name" value="Periplasmic binding protein-like II"/>
    <property type="match status" value="1"/>
</dbReference>
<evidence type="ECO:0000313" key="2">
    <source>
        <dbReference type="Proteomes" id="UP001151088"/>
    </source>
</evidence>
<name>A0A9X2T5G4_9HYPH</name>
<dbReference type="Proteomes" id="UP001151088">
    <property type="component" value="Unassembled WGS sequence"/>
</dbReference>
<dbReference type="AlphaFoldDB" id="A0A9X2T5G4"/>
<organism evidence="1 2">
    <name type="scientific">Ancylobacter mangrovi</name>
    <dbReference type="NCBI Taxonomy" id="2972472"/>
    <lineage>
        <taxon>Bacteria</taxon>
        <taxon>Pseudomonadati</taxon>
        <taxon>Pseudomonadota</taxon>
        <taxon>Alphaproteobacteria</taxon>
        <taxon>Hyphomicrobiales</taxon>
        <taxon>Xanthobacteraceae</taxon>
        <taxon>Ancylobacter</taxon>
    </lineage>
</organism>
<accession>A0A9X2T5G4</accession>
<dbReference type="EMBL" id="JANTHZ010000010">
    <property type="protein sequence ID" value="MCS0497256.1"/>
    <property type="molecule type" value="Genomic_DNA"/>
</dbReference>
<evidence type="ECO:0000313" key="1">
    <source>
        <dbReference type="EMBL" id="MCS0497256.1"/>
    </source>
</evidence>
<protein>
    <submittedName>
        <fullName evidence="1">ABC transporter substrate-binding protein</fullName>
    </submittedName>
</protein>
<dbReference type="Pfam" id="PF12974">
    <property type="entry name" value="Phosphonate-bd"/>
    <property type="match status" value="1"/>
</dbReference>
<dbReference type="RefSeq" id="WP_258734407.1">
    <property type="nucleotide sequence ID" value="NZ_JANTHZ010000010.1"/>
</dbReference>